<evidence type="ECO:0000256" key="1">
    <source>
        <dbReference type="SAM" id="MobiDB-lite"/>
    </source>
</evidence>
<dbReference type="Proteomes" id="UP000323876">
    <property type="component" value="Unassembled WGS sequence"/>
</dbReference>
<organism evidence="3 4">
    <name type="scientific">Nocardia colli</name>
    <dbReference type="NCBI Taxonomy" id="2545717"/>
    <lineage>
        <taxon>Bacteria</taxon>
        <taxon>Bacillati</taxon>
        <taxon>Actinomycetota</taxon>
        <taxon>Actinomycetes</taxon>
        <taxon>Mycobacteriales</taxon>
        <taxon>Nocardiaceae</taxon>
        <taxon>Nocardia</taxon>
    </lineage>
</organism>
<sequence length="269" mass="29938">MMGWAARPGPADPRVTTCAAGKPASVEGPRPTSQVSLFGGFELQQGGRKIVLPLHAQRVLAYLALHRMTGADCGRQVLAERLWENSSAERSAASLRTALWRIRRAGPELLAGDAERVRLAGYVAVDVDRFRQRAEAMLSGADCSPANIRMLCTAVELLPGWDEDWLLLFREQVRLLRLHTLEAVARRYCEQQRYPQAIDLILHVVAEEPLRESAQAILIDAHLGEGNAAEARRQFDRFAATLWRELKLRPSTELGHRVGLPAFAATTRY</sequence>
<dbReference type="SMART" id="SM01043">
    <property type="entry name" value="BTAD"/>
    <property type="match status" value="1"/>
</dbReference>
<protein>
    <submittedName>
        <fullName evidence="3">SARP family transcriptional regulator</fullName>
    </submittedName>
</protein>
<accession>A0A5N0DUN9</accession>
<name>A0A5N0DUN9_9NOCA</name>
<evidence type="ECO:0000313" key="4">
    <source>
        <dbReference type="Proteomes" id="UP000323876"/>
    </source>
</evidence>
<feature type="region of interest" description="Disordered" evidence="1">
    <location>
        <begin position="1"/>
        <end position="31"/>
    </location>
</feature>
<dbReference type="SUPFAM" id="SSF48452">
    <property type="entry name" value="TPR-like"/>
    <property type="match status" value="1"/>
</dbReference>
<reference evidence="3 4" key="1">
    <citation type="submission" date="2019-09" db="EMBL/GenBank/DDBJ databases">
        <authorList>
            <person name="Wang X."/>
        </authorList>
    </citation>
    <scope>NUCLEOTIDE SEQUENCE [LARGE SCALE GENOMIC DNA]</scope>
    <source>
        <strain evidence="3 4">CICC 11023</strain>
    </source>
</reference>
<keyword evidence="4" id="KW-1185">Reference proteome</keyword>
<dbReference type="Pfam" id="PF03704">
    <property type="entry name" value="BTAD"/>
    <property type="match status" value="1"/>
</dbReference>
<dbReference type="InterPro" id="IPR005158">
    <property type="entry name" value="BTAD"/>
</dbReference>
<dbReference type="InterPro" id="IPR036388">
    <property type="entry name" value="WH-like_DNA-bd_sf"/>
</dbReference>
<dbReference type="EMBL" id="VXLC01000045">
    <property type="protein sequence ID" value="KAA8879664.1"/>
    <property type="molecule type" value="Genomic_DNA"/>
</dbReference>
<dbReference type="OrthoDB" id="5509004at2"/>
<gene>
    <name evidence="3" type="ORF">F3087_43690</name>
</gene>
<evidence type="ECO:0000313" key="3">
    <source>
        <dbReference type="EMBL" id="KAA8879664.1"/>
    </source>
</evidence>
<feature type="domain" description="Bacterial transcriptional activator" evidence="2">
    <location>
        <begin position="125"/>
        <end position="259"/>
    </location>
</feature>
<dbReference type="InterPro" id="IPR051677">
    <property type="entry name" value="AfsR-DnrI-RedD_regulator"/>
</dbReference>
<dbReference type="Gene3D" id="1.25.40.10">
    <property type="entry name" value="Tetratricopeptide repeat domain"/>
    <property type="match status" value="1"/>
</dbReference>
<evidence type="ECO:0000259" key="2">
    <source>
        <dbReference type="SMART" id="SM01043"/>
    </source>
</evidence>
<dbReference type="InterPro" id="IPR011990">
    <property type="entry name" value="TPR-like_helical_dom_sf"/>
</dbReference>
<dbReference type="AlphaFoldDB" id="A0A5N0DUN9"/>
<dbReference type="Gene3D" id="1.10.10.10">
    <property type="entry name" value="Winged helix-like DNA-binding domain superfamily/Winged helix DNA-binding domain"/>
    <property type="match status" value="1"/>
</dbReference>
<dbReference type="PANTHER" id="PTHR35807">
    <property type="entry name" value="TRANSCRIPTIONAL REGULATOR REDD-RELATED"/>
    <property type="match status" value="1"/>
</dbReference>
<proteinExistence type="predicted"/>
<comment type="caution">
    <text evidence="3">The sequence shown here is derived from an EMBL/GenBank/DDBJ whole genome shotgun (WGS) entry which is preliminary data.</text>
</comment>